<organism evidence="10">
    <name type="scientific">marine metagenome</name>
    <dbReference type="NCBI Taxonomy" id="408172"/>
    <lineage>
        <taxon>unclassified sequences</taxon>
        <taxon>metagenomes</taxon>
        <taxon>ecological metagenomes</taxon>
    </lineage>
</organism>
<keyword evidence="5" id="KW-0819">tRNA processing</keyword>
<dbReference type="NCBIfam" id="TIGR02433">
    <property type="entry name" value="lysidine_TilS_C"/>
    <property type="match status" value="1"/>
</dbReference>
<dbReference type="InterPro" id="IPR012795">
    <property type="entry name" value="tRNA_Ile_lys_synt_N"/>
</dbReference>
<dbReference type="EC" id="6.3.4.19" evidence="2"/>
<dbReference type="InterPro" id="IPR014729">
    <property type="entry name" value="Rossmann-like_a/b/a_fold"/>
</dbReference>
<accession>A0A382FPZ5</accession>
<evidence type="ECO:0000256" key="7">
    <source>
        <dbReference type="ARBA" id="ARBA00022840"/>
    </source>
</evidence>
<dbReference type="EMBL" id="UINC01050788">
    <property type="protein sequence ID" value="SVB64177.1"/>
    <property type="molecule type" value="Genomic_DNA"/>
</dbReference>
<dbReference type="NCBIfam" id="TIGR02432">
    <property type="entry name" value="lysidine_TilS_N"/>
    <property type="match status" value="1"/>
</dbReference>
<evidence type="ECO:0000256" key="1">
    <source>
        <dbReference type="ARBA" id="ARBA00004496"/>
    </source>
</evidence>
<reference evidence="10" key="1">
    <citation type="submission" date="2018-05" db="EMBL/GenBank/DDBJ databases">
        <authorList>
            <person name="Lanie J.A."/>
            <person name="Ng W.-L."/>
            <person name="Kazmierczak K.M."/>
            <person name="Andrzejewski T.M."/>
            <person name="Davidsen T.M."/>
            <person name="Wayne K.J."/>
            <person name="Tettelin H."/>
            <person name="Glass J.I."/>
            <person name="Rusch D."/>
            <person name="Podicherti R."/>
            <person name="Tsui H.-C.T."/>
            <person name="Winkler M.E."/>
        </authorList>
    </citation>
    <scope>NUCLEOTIDE SEQUENCE</scope>
</reference>
<dbReference type="CDD" id="cd01992">
    <property type="entry name" value="TilS_N"/>
    <property type="match status" value="1"/>
</dbReference>
<evidence type="ECO:0000256" key="6">
    <source>
        <dbReference type="ARBA" id="ARBA00022741"/>
    </source>
</evidence>
<dbReference type="AlphaFoldDB" id="A0A382FPZ5"/>
<dbReference type="SMART" id="SM00977">
    <property type="entry name" value="TilS_C"/>
    <property type="match status" value="1"/>
</dbReference>
<evidence type="ECO:0000256" key="3">
    <source>
        <dbReference type="ARBA" id="ARBA00022490"/>
    </source>
</evidence>
<evidence type="ECO:0000313" key="10">
    <source>
        <dbReference type="EMBL" id="SVB64177.1"/>
    </source>
</evidence>
<dbReference type="GO" id="GO:0005524">
    <property type="term" value="F:ATP binding"/>
    <property type="evidence" value="ECO:0007669"/>
    <property type="project" value="UniProtKB-KW"/>
</dbReference>
<dbReference type="PANTHER" id="PTHR43033:SF1">
    <property type="entry name" value="TRNA(ILE)-LYSIDINE SYNTHASE-RELATED"/>
    <property type="match status" value="1"/>
</dbReference>
<evidence type="ECO:0000256" key="2">
    <source>
        <dbReference type="ARBA" id="ARBA00013267"/>
    </source>
</evidence>
<feature type="domain" description="Lysidine-tRNA(Ile) synthetase C-terminal" evidence="9">
    <location>
        <begin position="377"/>
        <end position="451"/>
    </location>
</feature>
<proteinExistence type="inferred from homology"/>
<evidence type="ECO:0000256" key="8">
    <source>
        <dbReference type="ARBA" id="ARBA00048539"/>
    </source>
</evidence>
<dbReference type="SUPFAM" id="SSF52402">
    <property type="entry name" value="Adenine nucleotide alpha hydrolases-like"/>
    <property type="match status" value="1"/>
</dbReference>
<dbReference type="Pfam" id="PF01171">
    <property type="entry name" value="ATP_bind_3"/>
    <property type="match status" value="1"/>
</dbReference>
<dbReference type="InterPro" id="IPR011063">
    <property type="entry name" value="TilS/TtcA_N"/>
</dbReference>
<keyword evidence="7" id="KW-0067">ATP-binding</keyword>
<name>A0A382FPZ5_9ZZZZ</name>
<dbReference type="GO" id="GO:0005737">
    <property type="term" value="C:cytoplasm"/>
    <property type="evidence" value="ECO:0007669"/>
    <property type="project" value="UniProtKB-SubCell"/>
</dbReference>
<dbReference type="Pfam" id="PF11734">
    <property type="entry name" value="TilS_C"/>
    <property type="match status" value="1"/>
</dbReference>
<comment type="subcellular location">
    <subcellularLocation>
        <location evidence="1">Cytoplasm</location>
    </subcellularLocation>
</comment>
<keyword evidence="6" id="KW-0547">Nucleotide-binding</keyword>
<dbReference type="GO" id="GO:0008033">
    <property type="term" value="P:tRNA processing"/>
    <property type="evidence" value="ECO:0007669"/>
    <property type="project" value="UniProtKB-KW"/>
</dbReference>
<evidence type="ECO:0000259" key="9">
    <source>
        <dbReference type="SMART" id="SM00977"/>
    </source>
</evidence>
<sequence length="455" mass="52912">MKIIEELFKNNTEIRKLIPAGSHLVIAISGGMDSVVLTRILLNIFDQLDYQLTLAHVNHGLRENADADMKFVQNLSKRWNLLCEVIHLNPQTKNSNESVESWARKHRYEALEKIRVKTRGDFIVTAHHKTDQAETILMRLAQGSGGKGFRGIHPENGLVRRPLLFFTKQELMDYAQQHTLTFVEDETNSDISIPRNFIRHNILAPWIRQDSHVEKGIIRTSSHITELFDAATFTVDYFYKKLVSFNNEEEERILLKNEMSYLPLHIQLELLKKCMGLGKVQWRRHNWISLKLFIENSKTGGVFSSDSGWNTLNNRKEWIVFKNEKINNETYEIIPDGSTLCGNHVFNWKWVSTSSEVINENRNSELIDGGIIQNKKLFLRHWEKGDRFQPLGMRGWKKVSDFLIDEKVNLHKKNQQMVLTAGKIIVWMCGYRISDWVKVTPNTTKHAKISLDLHQ</sequence>
<keyword evidence="3" id="KW-0963">Cytoplasm</keyword>
<dbReference type="Gene3D" id="3.40.50.620">
    <property type="entry name" value="HUPs"/>
    <property type="match status" value="1"/>
</dbReference>
<dbReference type="InterPro" id="IPR012094">
    <property type="entry name" value="tRNA_Ile_lys_synt"/>
</dbReference>
<evidence type="ECO:0000256" key="5">
    <source>
        <dbReference type="ARBA" id="ARBA00022694"/>
    </source>
</evidence>
<evidence type="ECO:0000256" key="4">
    <source>
        <dbReference type="ARBA" id="ARBA00022598"/>
    </source>
</evidence>
<dbReference type="PANTHER" id="PTHR43033">
    <property type="entry name" value="TRNA(ILE)-LYSIDINE SYNTHASE-RELATED"/>
    <property type="match status" value="1"/>
</dbReference>
<comment type="catalytic activity">
    <reaction evidence="8">
        <text>cytidine(34) in tRNA(Ile2) + L-lysine + ATP = lysidine(34) in tRNA(Ile2) + AMP + diphosphate + H(+)</text>
        <dbReference type="Rhea" id="RHEA:43744"/>
        <dbReference type="Rhea" id="RHEA-COMP:10625"/>
        <dbReference type="Rhea" id="RHEA-COMP:10670"/>
        <dbReference type="ChEBI" id="CHEBI:15378"/>
        <dbReference type="ChEBI" id="CHEBI:30616"/>
        <dbReference type="ChEBI" id="CHEBI:32551"/>
        <dbReference type="ChEBI" id="CHEBI:33019"/>
        <dbReference type="ChEBI" id="CHEBI:82748"/>
        <dbReference type="ChEBI" id="CHEBI:83665"/>
        <dbReference type="ChEBI" id="CHEBI:456215"/>
        <dbReference type="EC" id="6.3.4.19"/>
    </reaction>
</comment>
<dbReference type="HAMAP" id="MF_01161">
    <property type="entry name" value="tRNA_Ile_lys_synt"/>
    <property type="match status" value="1"/>
</dbReference>
<dbReference type="InterPro" id="IPR012796">
    <property type="entry name" value="Lysidine-tRNA-synth_C"/>
</dbReference>
<keyword evidence="4" id="KW-0436">Ligase</keyword>
<gene>
    <name evidence="10" type="ORF">METZ01_LOCUS217031</name>
</gene>
<dbReference type="SUPFAM" id="SSF56037">
    <property type="entry name" value="PheT/TilS domain"/>
    <property type="match status" value="1"/>
</dbReference>
<dbReference type="GO" id="GO:0032267">
    <property type="term" value="F:tRNA(Ile)-lysidine synthase activity"/>
    <property type="evidence" value="ECO:0007669"/>
    <property type="project" value="UniProtKB-EC"/>
</dbReference>
<protein>
    <recommendedName>
        <fullName evidence="2">tRNA(Ile)-lysidine synthetase</fullName>
        <ecNumber evidence="2">6.3.4.19</ecNumber>
    </recommendedName>
</protein>